<protein>
    <submittedName>
        <fullName evidence="2">Uncharacterized protein</fullName>
    </submittedName>
</protein>
<name>A0A0F9KQ06_9ZZZZ</name>
<feature type="compositionally biased region" description="Basic residues" evidence="1">
    <location>
        <begin position="99"/>
        <end position="111"/>
    </location>
</feature>
<evidence type="ECO:0000313" key="2">
    <source>
        <dbReference type="EMBL" id="KKM24143.1"/>
    </source>
</evidence>
<comment type="caution">
    <text evidence="2">The sequence shown here is derived from an EMBL/GenBank/DDBJ whole genome shotgun (WGS) entry which is preliminary data.</text>
</comment>
<evidence type="ECO:0000256" key="1">
    <source>
        <dbReference type="SAM" id="MobiDB-lite"/>
    </source>
</evidence>
<sequence>MVLTVTVGTSEGGSMIADRMLWVAADDKTIVEHGDVLAAILLAGPGRSIPDTEVKKFGLVYSAGRVSQATPEPPKEPEVKEQPKPEDKQREKPADKAIKKPATKRRSKRRS</sequence>
<dbReference type="EMBL" id="LAZR01012985">
    <property type="protein sequence ID" value="KKM24143.1"/>
    <property type="molecule type" value="Genomic_DNA"/>
</dbReference>
<dbReference type="AlphaFoldDB" id="A0A0F9KQ06"/>
<organism evidence="2">
    <name type="scientific">marine sediment metagenome</name>
    <dbReference type="NCBI Taxonomy" id="412755"/>
    <lineage>
        <taxon>unclassified sequences</taxon>
        <taxon>metagenomes</taxon>
        <taxon>ecological metagenomes</taxon>
    </lineage>
</organism>
<gene>
    <name evidence="2" type="ORF">LCGC14_1608090</name>
</gene>
<reference evidence="2" key="1">
    <citation type="journal article" date="2015" name="Nature">
        <title>Complex archaea that bridge the gap between prokaryotes and eukaryotes.</title>
        <authorList>
            <person name="Spang A."/>
            <person name="Saw J.H."/>
            <person name="Jorgensen S.L."/>
            <person name="Zaremba-Niedzwiedzka K."/>
            <person name="Martijn J."/>
            <person name="Lind A.E."/>
            <person name="van Eijk R."/>
            <person name="Schleper C."/>
            <person name="Guy L."/>
            <person name="Ettema T.J."/>
        </authorList>
    </citation>
    <scope>NUCLEOTIDE SEQUENCE</scope>
</reference>
<proteinExistence type="predicted"/>
<accession>A0A0F9KQ06</accession>
<feature type="region of interest" description="Disordered" evidence="1">
    <location>
        <begin position="65"/>
        <end position="111"/>
    </location>
</feature>
<feature type="compositionally biased region" description="Basic and acidic residues" evidence="1">
    <location>
        <begin position="73"/>
        <end position="98"/>
    </location>
</feature>